<reference evidence="1" key="1">
    <citation type="submission" date="2021-05" db="UniProtKB">
        <authorList>
            <consortium name="EnsemblPlants"/>
        </authorList>
    </citation>
    <scope>IDENTIFICATION</scope>
    <source>
        <strain evidence="1">subsp. malaccensis</strain>
    </source>
</reference>
<protein>
    <submittedName>
        <fullName evidence="1">Uncharacterized protein</fullName>
    </submittedName>
</protein>
<proteinExistence type="predicted"/>
<dbReference type="Proteomes" id="UP000012960">
    <property type="component" value="Unplaced"/>
</dbReference>
<evidence type="ECO:0000313" key="2">
    <source>
        <dbReference type="Proteomes" id="UP000012960"/>
    </source>
</evidence>
<sequence>MRSSPSRSSSIDSYWQYH</sequence>
<dbReference type="AlphaFoldDB" id="A0A804I8L0"/>
<name>A0A804I8L0_MUSAM</name>
<evidence type="ECO:0000313" key="1">
    <source>
        <dbReference type="EnsemblPlants" id="Ma03_p05040.1"/>
    </source>
</evidence>
<organism evidence="1 2">
    <name type="scientific">Musa acuminata subsp. malaccensis</name>
    <name type="common">Wild banana</name>
    <name type="synonym">Musa malaccensis</name>
    <dbReference type="NCBI Taxonomy" id="214687"/>
    <lineage>
        <taxon>Eukaryota</taxon>
        <taxon>Viridiplantae</taxon>
        <taxon>Streptophyta</taxon>
        <taxon>Embryophyta</taxon>
        <taxon>Tracheophyta</taxon>
        <taxon>Spermatophyta</taxon>
        <taxon>Magnoliopsida</taxon>
        <taxon>Liliopsida</taxon>
        <taxon>Zingiberales</taxon>
        <taxon>Musaceae</taxon>
        <taxon>Musa</taxon>
    </lineage>
</organism>
<dbReference type="Gramene" id="Ma03_t05040.1">
    <property type="protein sequence ID" value="Ma03_p05040.1"/>
    <property type="gene ID" value="Ma03_g05040"/>
</dbReference>
<keyword evidence="2" id="KW-1185">Reference proteome</keyword>
<dbReference type="InParanoid" id="A0A804I8L0"/>
<dbReference type="EnsemblPlants" id="Ma03_t05040.1">
    <property type="protein sequence ID" value="Ma03_p05040.1"/>
    <property type="gene ID" value="Ma03_g05040"/>
</dbReference>
<accession>A0A804I8L0</accession>